<evidence type="ECO:0000313" key="2">
    <source>
        <dbReference type="EMBL" id="QXH36830.1"/>
    </source>
</evidence>
<dbReference type="CDD" id="cd01343">
    <property type="entry name" value="PL1_Passenger_AT"/>
    <property type="match status" value="1"/>
</dbReference>
<evidence type="ECO:0000313" key="3">
    <source>
        <dbReference type="Proteomes" id="UP001047646"/>
    </source>
</evidence>
<feature type="domain" description="Autotransporter" evidence="1">
    <location>
        <begin position="640"/>
        <end position="908"/>
    </location>
</feature>
<dbReference type="PROSITE" id="PS51208">
    <property type="entry name" value="AUTOTRANSPORTER"/>
    <property type="match status" value="1"/>
</dbReference>
<dbReference type="EMBL" id="CP077073">
    <property type="protein sequence ID" value="QXH36830.1"/>
    <property type="molecule type" value="Genomic_DNA"/>
</dbReference>
<organism evidence="2 3">
    <name type="scientific">Pseudomonas muyukensis</name>
    <dbReference type="NCBI Taxonomy" id="2842357"/>
    <lineage>
        <taxon>Bacteria</taxon>
        <taxon>Pseudomonadati</taxon>
        <taxon>Pseudomonadota</taxon>
        <taxon>Gammaproteobacteria</taxon>
        <taxon>Pseudomonadales</taxon>
        <taxon>Pseudomonadaceae</taxon>
        <taxon>Pseudomonas</taxon>
    </lineage>
</organism>
<dbReference type="Pfam" id="PF03212">
    <property type="entry name" value="Pertactin"/>
    <property type="match status" value="1"/>
</dbReference>
<dbReference type="InterPro" id="IPR006315">
    <property type="entry name" value="OM_autotransptr_brl_dom"/>
</dbReference>
<evidence type="ECO:0000259" key="1">
    <source>
        <dbReference type="PROSITE" id="PS51208"/>
    </source>
</evidence>
<dbReference type="PANTHER" id="PTHR35037:SF7">
    <property type="entry name" value="AUTOTRANSPORTER"/>
    <property type="match status" value="1"/>
</dbReference>
<dbReference type="SMART" id="SM00869">
    <property type="entry name" value="Autotransporter"/>
    <property type="match status" value="1"/>
</dbReference>
<sequence>MTLAVYSGHATARDLVGETLTIDASTPITFYNATANSTLNVNGAQTQALQMNQSTLNMTSGVVSVTSGNAIGLLDGTATIANANIVNTGNGMGLLLARGFGQSTASVSDSQISAGIGAQVTAGSQLLLRNTQVTGRVGPGLRLLGGATRVEGGSHITGQTAGVQMFAESTTNNAPQLTLDNSHVSGVAGPAIVIGQGTVATLDVLNGSSLTGGNGTALQVRQQGTANVRVDASTFNGGIDNAGTSTIGFSGSALNGDAVTSATGKLDLAFQDSTMTGSIKSAGITQANLVRSSLNGDIESTGTSTVTLNASTLNGNVTTAENGTLDLALVGSEMTGNIQSAGATQANFTRSSLKGDIDSSGTSTVTFADSTFNGNATTAQSGTLDLTLTDSAMTGNIQSAGTTHANFTRSSLTGNVDVGSTGAFDLLLAQGQMTGDVTVTQGGSASLDLQNGAQLLGALRNVNSATLGGGSHWTLNDDSNVGDLVMQGGQVTFGDPGRFHNLTVTNLSGDGTFVMANDFVTGAGDQLIVTGKAEGNHGLLVGSSGQEASVDSLRLVQIQTQPQPGEPSAHFYLLNDRERVDVGAYSYELAEDENGWVLNRETRTVAPITMTAMALFNTPITVAYGELSSLRSRMGELRYSEGRNAGLWMRAYGNQYNVSGASQGAGYQQNQRGMSLGADMQLADSDWLVGVLAGSSRSDLNLDYGSSGTVDSYYVGGYATWLDRETGFYVDTVLKYNRYQNNAKVGMSDHTRSKGDYDTHGVSASVEAGKHIKLNDGYFIEPFVQVATAAVAGKDYTFDNGLRAEGDMAKSLLGKVGTTVGKTIPLDGGAMVQPYVKGAFAHEFAQRNQVQVNNNVFNNDLSGSRAELGAGVSLALSKQFRAHFEIESSYGKHIEQPYGVNVGVRYDF</sequence>
<protein>
    <submittedName>
        <fullName evidence="2">Autotransporter outer membrane beta-barrel domain-containing protein</fullName>
    </submittedName>
</protein>
<dbReference type="InterPro" id="IPR004899">
    <property type="entry name" value="Pertactin_central"/>
</dbReference>
<name>A0ABX8MCN7_9PSED</name>
<dbReference type="InterPro" id="IPR051551">
    <property type="entry name" value="Autotransporter_adhesion"/>
</dbReference>
<gene>
    <name evidence="2" type="ORF">KSS95_08405</name>
</gene>
<keyword evidence="3" id="KW-1185">Reference proteome</keyword>
<dbReference type="Pfam" id="PF03797">
    <property type="entry name" value="Autotransporter"/>
    <property type="match status" value="1"/>
</dbReference>
<dbReference type="Proteomes" id="UP001047646">
    <property type="component" value="Chromosome"/>
</dbReference>
<dbReference type="InterPro" id="IPR005546">
    <property type="entry name" value="Autotransporte_beta"/>
</dbReference>
<accession>A0ABX8MCN7</accession>
<reference evidence="2" key="1">
    <citation type="journal article" date="2021" name="Microorganisms">
        <title>The Ever-Expanding Pseudomonas Genus: Description of 43 New Species and Partition of the Pseudomonas putida Group.</title>
        <authorList>
            <person name="Girard L."/>
            <person name="Lood C."/>
            <person name="Hofte M."/>
            <person name="Vandamme P."/>
            <person name="Rokni-Zadeh H."/>
            <person name="van Noort V."/>
            <person name="Lavigne R."/>
            <person name="De Mot R."/>
        </authorList>
    </citation>
    <scope>NUCLEOTIDE SEQUENCE</scope>
    <source>
        <strain evidence="2">COW39</strain>
    </source>
</reference>
<dbReference type="NCBIfam" id="TIGR01414">
    <property type="entry name" value="autotrans_barl"/>
    <property type="match status" value="1"/>
</dbReference>
<dbReference type="PANTHER" id="PTHR35037">
    <property type="entry name" value="C-TERMINAL REGION OF AIDA-LIKE PROTEIN"/>
    <property type="match status" value="1"/>
</dbReference>
<dbReference type="RefSeq" id="WP_217853250.1">
    <property type="nucleotide sequence ID" value="NZ_CP077073.1"/>
</dbReference>
<proteinExistence type="predicted"/>